<dbReference type="Pfam" id="PF03713">
    <property type="entry name" value="DUF305"/>
    <property type="match status" value="1"/>
</dbReference>
<dbReference type="PROSITE" id="PS51257">
    <property type="entry name" value="PROKAR_LIPOPROTEIN"/>
    <property type="match status" value="1"/>
</dbReference>
<evidence type="ECO:0000313" key="4">
    <source>
        <dbReference type="EMBL" id="GAA5006338.1"/>
    </source>
</evidence>
<feature type="signal peptide" evidence="2">
    <location>
        <begin position="1"/>
        <end position="25"/>
    </location>
</feature>
<proteinExistence type="predicted"/>
<dbReference type="EMBL" id="BAABIV010000029">
    <property type="protein sequence ID" value="GAA5006338.1"/>
    <property type="molecule type" value="Genomic_DNA"/>
</dbReference>
<evidence type="ECO:0000259" key="3">
    <source>
        <dbReference type="Pfam" id="PF03713"/>
    </source>
</evidence>
<keyword evidence="2" id="KW-0732">Signal</keyword>
<evidence type="ECO:0000256" key="2">
    <source>
        <dbReference type="SAM" id="SignalP"/>
    </source>
</evidence>
<dbReference type="RefSeq" id="WP_226024580.1">
    <property type="nucleotide sequence ID" value="NZ_BAABIV010000029.1"/>
</dbReference>
<dbReference type="PANTHER" id="PTHR36933:SF1">
    <property type="entry name" value="SLL0788 PROTEIN"/>
    <property type="match status" value="1"/>
</dbReference>
<protein>
    <submittedName>
        <fullName evidence="4">DUF305 domain-containing protein</fullName>
    </submittedName>
</protein>
<feature type="domain" description="DUF305" evidence="3">
    <location>
        <begin position="70"/>
        <end position="229"/>
    </location>
</feature>
<evidence type="ECO:0000313" key="5">
    <source>
        <dbReference type="Proteomes" id="UP001500610"/>
    </source>
</evidence>
<evidence type="ECO:0000256" key="1">
    <source>
        <dbReference type="SAM" id="MobiDB-lite"/>
    </source>
</evidence>
<comment type="caution">
    <text evidence="4">The sequence shown here is derived from an EMBL/GenBank/DDBJ whole genome shotgun (WGS) entry which is preliminary data.</text>
</comment>
<feature type="compositionally biased region" description="Low complexity" evidence="1">
    <location>
        <begin position="45"/>
        <end position="55"/>
    </location>
</feature>
<keyword evidence="5" id="KW-1185">Reference proteome</keyword>
<gene>
    <name evidence="4" type="ORF">GCM10023257_60350</name>
</gene>
<dbReference type="InterPro" id="IPR005183">
    <property type="entry name" value="DUF305_CopM-like"/>
</dbReference>
<dbReference type="Gene3D" id="1.20.1260.10">
    <property type="match status" value="1"/>
</dbReference>
<dbReference type="InterPro" id="IPR012347">
    <property type="entry name" value="Ferritin-like"/>
</dbReference>
<feature type="region of interest" description="Disordered" evidence="1">
    <location>
        <begin position="32"/>
        <end position="63"/>
    </location>
</feature>
<organism evidence="4 5">
    <name type="scientific">Streptomyces hyderabadensis</name>
    <dbReference type="NCBI Taxonomy" id="598549"/>
    <lineage>
        <taxon>Bacteria</taxon>
        <taxon>Bacillati</taxon>
        <taxon>Actinomycetota</taxon>
        <taxon>Actinomycetes</taxon>
        <taxon>Kitasatosporales</taxon>
        <taxon>Streptomycetaceae</taxon>
        <taxon>Streptomyces</taxon>
    </lineage>
</organism>
<feature type="chain" id="PRO_5045240865" evidence="2">
    <location>
        <begin position="26"/>
        <end position="232"/>
    </location>
</feature>
<name>A0ABP9ISD0_9ACTN</name>
<accession>A0ABP9ISD0</accession>
<dbReference type="Proteomes" id="UP001500610">
    <property type="component" value="Unassembled WGS sequence"/>
</dbReference>
<sequence length="232" mass="24095">MNSIRTLTRRTALVAATATAAFVLAACGGDSGNDSGGSAHEGPHGSASASADAGSTPGNETGEKAHNAQDVAFAQGMIPHHRQALEMARLAADRSASAEVEDLAARIEKAQDPEITTMTGWLTAWGEDVPEPAASNTSTGSAEPMPGMDHSGHSGMPGMMDDQDMAELEQASGRVFDTMFLTMMVEHHEGAVEMAGTEKAEGRYAPAKALADDIVTAQNAEITEMNKLLGKK</sequence>
<feature type="region of interest" description="Disordered" evidence="1">
    <location>
        <begin position="131"/>
        <end position="161"/>
    </location>
</feature>
<dbReference type="PANTHER" id="PTHR36933">
    <property type="entry name" value="SLL0788 PROTEIN"/>
    <property type="match status" value="1"/>
</dbReference>
<reference evidence="5" key="1">
    <citation type="journal article" date="2019" name="Int. J. Syst. Evol. Microbiol.">
        <title>The Global Catalogue of Microorganisms (GCM) 10K type strain sequencing project: providing services to taxonomists for standard genome sequencing and annotation.</title>
        <authorList>
            <consortium name="The Broad Institute Genomics Platform"/>
            <consortium name="The Broad Institute Genome Sequencing Center for Infectious Disease"/>
            <person name="Wu L."/>
            <person name="Ma J."/>
        </authorList>
    </citation>
    <scope>NUCLEOTIDE SEQUENCE [LARGE SCALE GENOMIC DNA]</scope>
    <source>
        <strain evidence="5">JCM 17657</strain>
    </source>
</reference>